<protein>
    <submittedName>
        <fullName evidence="1">Uncharacterized protein</fullName>
    </submittedName>
</protein>
<proteinExistence type="predicted"/>
<dbReference type="AlphaFoldDB" id="A0A829R583"/>
<evidence type="ECO:0000313" key="1">
    <source>
        <dbReference type="EMBL" id="EUJ27646.1"/>
    </source>
</evidence>
<reference evidence="1 2" key="1">
    <citation type="submission" date="2012-12" db="EMBL/GenBank/DDBJ databases">
        <title>Novel taxa of Listeriaceae from agricultural environments in the United States.</title>
        <authorList>
            <person name="den Bakker H.C."/>
            <person name="Allred A."/>
            <person name="Warchocki S."/>
            <person name="Wright E.M."/>
            <person name="Burrell A."/>
            <person name="Nightingale K.K."/>
            <person name="Kephart D."/>
            <person name="Wiedmann M."/>
        </authorList>
    </citation>
    <scope>NUCLEOTIDE SEQUENCE [LARGE SCALE GENOMIC DNA]</scope>
    <source>
        <strain evidence="1 2">FSL F6-1183</strain>
    </source>
</reference>
<dbReference type="EMBL" id="AODG01000011">
    <property type="protein sequence ID" value="EUJ27646.1"/>
    <property type="molecule type" value="Genomic_DNA"/>
</dbReference>
<evidence type="ECO:0000313" key="2">
    <source>
        <dbReference type="Proteomes" id="UP000019251"/>
    </source>
</evidence>
<organism evidence="1 2">
    <name type="scientific">Listeria grayi FSL F6-1183</name>
    <dbReference type="NCBI Taxonomy" id="1265827"/>
    <lineage>
        <taxon>Bacteria</taxon>
        <taxon>Bacillati</taxon>
        <taxon>Bacillota</taxon>
        <taxon>Bacilli</taxon>
        <taxon>Bacillales</taxon>
        <taxon>Listeriaceae</taxon>
        <taxon>Listeria</taxon>
    </lineage>
</organism>
<name>A0A829R583_LISGR</name>
<sequence length="112" mass="13140">MQSLEKCEAIFFPTKDGLLKIYTYGFKPTASWGEVYIIKGEQTICVQGFHRTKMVIRAVKMMKQGIVDKKKLNVLKLEVGLTDSRRWLYSSPHTFKFFSLEKKKLRILNSFR</sequence>
<accession>A0A829R583</accession>
<dbReference type="Proteomes" id="UP000019251">
    <property type="component" value="Unassembled WGS sequence"/>
</dbReference>
<gene>
    <name evidence="1" type="ORF">LMUR_08929</name>
</gene>
<comment type="caution">
    <text evidence="1">The sequence shown here is derived from an EMBL/GenBank/DDBJ whole genome shotgun (WGS) entry which is preliminary data.</text>
</comment>